<keyword evidence="3" id="KW-1185">Reference proteome</keyword>
<dbReference type="AlphaFoldDB" id="A0A7W7T5C6"/>
<dbReference type="GO" id="GO:0003677">
    <property type="term" value="F:DNA binding"/>
    <property type="evidence" value="ECO:0007669"/>
    <property type="project" value="UniProtKB-KW"/>
</dbReference>
<dbReference type="EMBL" id="JACHJS010000001">
    <property type="protein sequence ID" value="MBB4966282.1"/>
    <property type="molecule type" value="Genomic_DNA"/>
</dbReference>
<accession>A0A7W7T5C6</accession>
<dbReference type="InterPro" id="IPR036894">
    <property type="entry name" value="YbaB-like_sf"/>
</dbReference>
<keyword evidence="2" id="KW-0238">DNA-binding</keyword>
<name>A0A7W7T5C6_9PSEU</name>
<protein>
    <submittedName>
        <fullName evidence="2">DNA-binding protein YbaB</fullName>
    </submittedName>
</protein>
<comment type="caution">
    <text evidence="2">The sequence shown here is derived from an EMBL/GenBank/DDBJ whole genome shotgun (WGS) entry which is preliminary data.</text>
</comment>
<evidence type="ECO:0000313" key="3">
    <source>
        <dbReference type="Proteomes" id="UP000542674"/>
    </source>
</evidence>
<dbReference type="RefSeq" id="WP_184670188.1">
    <property type="nucleotide sequence ID" value="NZ_BAABAI010000026.1"/>
</dbReference>
<reference evidence="2 3" key="1">
    <citation type="submission" date="2020-08" db="EMBL/GenBank/DDBJ databases">
        <title>Sequencing the genomes of 1000 actinobacteria strains.</title>
        <authorList>
            <person name="Klenk H.-P."/>
        </authorList>
    </citation>
    <scope>NUCLEOTIDE SEQUENCE [LARGE SCALE GENOMIC DNA]</scope>
    <source>
        <strain evidence="2 3">DSM 45084</strain>
    </source>
</reference>
<dbReference type="Proteomes" id="UP000542674">
    <property type="component" value="Unassembled WGS sequence"/>
</dbReference>
<dbReference type="SUPFAM" id="SSF82607">
    <property type="entry name" value="YbaB-like"/>
    <property type="match status" value="1"/>
</dbReference>
<dbReference type="Gene3D" id="3.30.1310.10">
    <property type="entry name" value="Nucleoid-associated protein YbaB-like domain"/>
    <property type="match status" value="1"/>
</dbReference>
<organism evidence="2 3">
    <name type="scientific">Saccharothrix violaceirubra</name>
    <dbReference type="NCBI Taxonomy" id="413306"/>
    <lineage>
        <taxon>Bacteria</taxon>
        <taxon>Bacillati</taxon>
        <taxon>Actinomycetota</taxon>
        <taxon>Actinomycetes</taxon>
        <taxon>Pseudonocardiales</taxon>
        <taxon>Pseudonocardiaceae</taxon>
        <taxon>Saccharothrix</taxon>
    </lineage>
</organism>
<proteinExistence type="predicted"/>
<dbReference type="InterPro" id="IPR004401">
    <property type="entry name" value="YbaB/EbfC"/>
</dbReference>
<evidence type="ECO:0000256" key="1">
    <source>
        <dbReference type="SAM" id="MobiDB-lite"/>
    </source>
</evidence>
<gene>
    <name evidence="2" type="ORF">F4559_003641</name>
</gene>
<feature type="region of interest" description="Disordered" evidence="1">
    <location>
        <begin position="115"/>
        <end position="158"/>
    </location>
</feature>
<evidence type="ECO:0000313" key="2">
    <source>
        <dbReference type="EMBL" id="MBB4966282.1"/>
    </source>
</evidence>
<sequence>MAEPPSLGELTPEEIERWTRAAETNAANLRTVADRVAAVRVTETSRDGLVRVTVEPSGAVSGLEISDRCRGMSGAELSAAVLATMRKAQSRLAGEVSGVVQGTVDGDTATALVASYEQRFPEPEPDSPPWADQVRPSTPARPRRPAADEDWDGPQVTE</sequence>
<dbReference type="Pfam" id="PF02575">
    <property type="entry name" value="YbaB_DNA_bd"/>
    <property type="match status" value="1"/>
</dbReference>